<dbReference type="GO" id="GO:0016887">
    <property type="term" value="F:ATP hydrolysis activity"/>
    <property type="evidence" value="ECO:0007669"/>
    <property type="project" value="InterPro"/>
</dbReference>
<dbReference type="InterPro" id="IPR003959">
    <property type="entry name" value="ATPase_AAA_core"/>
</dbReference>
<dbReference type="SUPFAM" id="SSF52540">
    <property type="entry name" value="P-loop containing nucleoside triphosphate hydrolases"/>
    <property type="match status" value="1"/>
</dbReference>
<dbReference type="Gene3D" id="3.40.50.300">
    <property type="entry name" value="P-loop containing nucleotide triphosphate hydrolases"/>
    <property type="match status" value="1"/>
</dbReference>
<protein>
    <submittedName>
        <fullName evidence="2">Uncharacterized protein</fullName>
    </submittedName>
</protein>
<dbReference type="Proteomes" id="UP000235093">
    <property type="component" value="Unassembled WGS sequence"/>
</dbReference>
<feature type="region of interest" description="Disordered" evidence="1">
    <location>
        <begin position="113"/>
        <end position="142"/>
    </location>
</feature>
<dbReference type="PANTHER" id="PTHR43581:SF4">
    <property type="entry name" value="ATP_GTP PHOSPHATASE"/>
    <property type="match status" value="1"/>
</dbReference>
<dbReference type="InterPro" id="IPR027417">
    <property type="entry name" value="P-loop_NTPase"/>
</dbReference>
<evidence type="ECO:0000313" key="3">
    <source>
        <dbReference type="Proteomes" id="UP000235093"/>
    </source>
</evidence>
<dbReference type="RefSeq" id="WP_101872327.1">
    <property type="nucleotide sequence ID" value="NZ_CP176629.1"/>
</dbReference>
<dbReference type="PANTHER" id="PTHR43581">
    <property type="entry name" value="ATP/GTP PHOSPHATASE"/>
    <property type="match status" value="1"/>
</dbReference>
<evidence type="ECO:0000313" key="2">
    <source>
        <dbReference type="EMBL" id="PLT70062.1"/>
    </source>
</evidence>
<comment type="caution">
    <text evidence="2">The sequence shown here is derived from an EMBL/GenBank/DDBJ whole genome shotgun (WGS) entry which is preliminary data.</text>
</comment>
<organism evidence="2 3">
    <name type="scientific">Mediterraneibacter gnavus</name>
    <name type="common">Ruminococcus gnavus</name>
    <dbReference type="NCBI Taxonomy" id="33038"/>
    <lineage>
        <taxon>Bacteria</taxon>
        <taxon>Bacillati</taxon>
        <taxon>Bacillota</taxon>
        <taxon>Clostridia</taxon>
        <taxon>Lachnospirales</taxon>
        <taxon>Lachnospiraceae</taxon>
        <taxon>Mediterraneibacter</taxon>
    </lineage>
</organism>
<dbReference type="Pfam" id="PF13304">
    <property type="entry name" value="AAA_21"/>
    <property type="match status" value="1"/>
</dbReference>
<accession>A0A2N5P4Q0</accession>
<sequence>MDKEIDTIKNMKENGAFKKYIEYIVFPYYKNLVPGTKINLEFPITILVGKNGSGKSSTLHALYGAPYWKSCADFWFSTEVDPIEETGGEGKNRFFYGYREDKQSEIKEVMKTRMRRGSKTKEEDPDYWETSKPIKKDGMTAQTRNDPVKKEVVYLDFRAEVSAFDKIFHFAKGDISGKKDLLRKRSKYLNRLFNGEAMRFPGAPDEKVGVVKELNDEMKKKISSILGKEYVSIKVAEHSLFKNPGTSIYVKTKLSSRYSEANAGSGEVAVIQLVKKIEEAQEYSLILLDEPEVSIHPGAQEKLKDVVDLINYQNTDLLACL</sequence>
<proteinExistence type="predicted"/>
<dbReference type="EMBL" id="NIHT01000049">
    <property type="protein sequence ID" value="PLT70062.1"/>
    <property type="molecule type" value="Genomic_DNA"/>
</dbReference>
<dbReference type="InterPro" id="IPR051396">
    <property type="entry name" value="Bact_Antivir_Def_Nuclease"/>
</dbReference>
<gene>
    <name evidence="2" type="ORF">CDL23_15625</name>
</gene>
<name>A0A2N5P4Q0_MEDGN</name>
<evidence type="ECO:0000256" key="1">
    <source>
        <dbReference type="SAM" id="MobiDB-lite"/>
    </source>
</evidence>
<reference evidence="2 3" key="1">
    <citation type="journal article" date="2017" name="Genome Med.">
        <title>A novel Ruminococcus gnavus clade enriched in inflammatory bowel disease patients.</title>
        <authorList>
            <person name="Hall A.B."/>
            <person name="Yassour M."/>
            <person name="Sauk J."/>
            <person name="Garner A."/>
            <person name="Jiang X."/>
            <person name="Arthur T."/>
            <person name="Lagoudas G.K."/>
            <person name="Vatanen T."/>
            <person name="Fornelos N."/>
            <person name="Wilson R."/>
            <person name="Bertha M."/>
            <person name="Cohen M."/>
            <person name="Garber J."/>
            <person name="Khalili H."/>
            <person name="Gevers D."/>
            <person name="Ananthakrishnan A.N."/>
            <person name="Kugathasan S."/>
            <person name="Lander E.S."/>
            <person name="Blainey P."/>
            <person name="Vlamakis H."/>
            <person name="Xavier R.J."/>
            <person name="Huttenhower C."/>
        </authorList>
    </citation>
    <scope>NUCLEOTIDE SEQUENCE [LARGE SCALE GENOMIC DNA]</scope>
    <source>
        <strain evidence="2 3">RJX1125</strain>
    </source>
</reference>
<dbReference type="CDD" id="cd00267">
    <property type="entry name" value="ABC_ATPase"/>
    <property type="match status" value="1"/>
</dbReference>
<dbReference type="AlphaFoldDB" id="A0A2N5P4Q0"/>
<dbReference type="GO" id="GO:0005524">
    <property type="term" value="F:ATP binding"/>
    <property type="evidence" value="ECO:0007669"/>
    <property type="project" value="InterPro"/>
</dbReference>